<sequence>LLSSSNLFQIPCVLHRAVHQLISAVVAFGIGKTTAEEEIDVCKAIKNKADQAETSRKKEHKTKLKGKEMSRRKSLEDDDFKEEIDVIKLKKGG</sequence>
<comment type="caution">
    <text evidence="2">The sequence shown here is derived from an EMBL/GenBank/DDBJ whole genome shotgun (WGS) entry which is preliminary data.</text>
</comment>
<dbReference type="EMBL" id="JACEIK010003619">
    <property type="protein sequence ID" value="MCD9642415.1"/>
    <property type="molecule type" value="Genomic_DNA"/>
</dbReference>
<evidence type="ECO:0000313" key="3">
    <source>
        <dbReference type="Proteomes" id="UP000823775"/>
    </source>
</evidence>
<dbReference type="Proteomes" id="UP000823775">
    <property type="component" value="Unassembled WGS sequence"/>
</dbReference>
<reference evidence="2 3" key="1">
    <citation type="journal article" date="2021" name="BMC Genomics">
        <title>Datura genome reveals duplications of psychoactive alkaloid biosynthetic genes and high mutation rate following tissue culture.</title>
        <authorList>
            <person name="Rajewski A."/>
            <person name="Carter-House D."/>
            <person name="Stajich J."/>
            <person name="Litt A."/>
        </authorList>
    </citation>
    <scope>NUCLEOTIDE SEQUENCE [LARGE SCALE GENOMIC DNA]</scope>
    <source>
        <strain evidence="2">AR-01</strain>
    </source>
</reference>
<protein>
    <submittedName>
        <fullName evidence="2">Uncharacterized protein</fullName>
    </submittedName>
</protein>
<keyword evidence="3" id="KW-1185">Reference proteome</keyword>
<name>A0ABS8V8A3_DATST</name>
<evidence type="ECO:0000313" key="2">
    <source>
        <dbReference type="EMBL" id="MCD9642415.1"/>
    </source>
</evidence>
<gene>
    <name evidence="2" type="ORF">HAX54_029222</name>
</gene>
<organism evidence="2 3">
    <name type="scientific">Datura stramonium</name>
    <name type="common">Jimsonweed</name>
    <name type="synonym">Common thornapple</name>
    <dbReference type="NCBI Taxonomy" id="4076"/>
    <lineage>
        <taxon>Eukaryota</taxon>
        <taxon>Viridiplantae</taxon>
        <taxon>Streptophyta</taxon>
        <taxon>Embryophyta</taxon>
        <taxon>Tracheophyta</taxon>
        <taxon>Spermatophyta</taxon>
        <taxon>Magnoliopsida</taxon>
        <taxon>eudicotyledons</taxon>
        <taxon>Gunneridae</taxon>
        <taxon>Pentapetalae</taxon>
        <taxon>asterids</taxon>
        <taxon>lamiids</taxon>
        <taxon>Solanales</taxon>
        <taxon>Solanaceae</taxon>
        <taxon>Solanoideae</taxon>
        <taxon>Datureae</taxon>
        <taxon>Datura</taxon>
    </lineage>
</organism>
<feature type="compositionally biased region" description="Basic and acidic residues" evidence="1">
    <location>
        <begin position="65"/>
        <end position="75"/>
    </location>
</feature>
<proteinExistence type="predicted"/>
<feature type="non-terminal residue" evidence="2">
    <location>
        <position position="1"/>
    </location>
</feature>
<accession>A0ABS8V8A3</accession>
<evidence type="ECO:0000256" key="1">
    <source>
        <dbReference type="SAM" id="MobiDB-lite"/>
    </source>
</evidence>
<feature type="region of interest" description="Disordered" evidence="1">
    <location>
        <begin position="49"/>
        <end position="77"/>
    </location>
</feature>